<keyword evidence="7" id="KW-0808">Transferase</keyword>
<evidence type="ECO:0000256" key="2">
    <source>
        <dbReference type="ARBA" id="ARBA00012224"/>
    </source>
</evidence>
<dbReference type="RefSeq" id="WP_265616198.1">
    <property type="nucleotide sequence ID" value="NZ_JAPFRD010000005.1"/>
</dbReference>
<evidence type="ECO:0000256" key="3">
    <source>
        <dbReference type="ARBA" id="ARBA00022898"/>
    </source>
</evidence>
<protein>
    <recommendedName>
        <fullName evidence="2">cysteine-S-conjugate beta-lyase</fullName>
        <ecNumber evidence="2">4.4.1.13</ecNumber>
    </recommendedName>
</protein>
<dbReference type="EC" id="4.4.1.13" evidence="2"/>
<gene>
    <name evidence="7" type="ORF">OPS25_03095</name>
</gene>
<keyword evidence="8" id="KW-1185">Reference proteome</keyword>
<name>A0ABT3P3Y7_9ALTE</name>
<feature type="domain" description="Aminotransferase class I/classII large" evidence="6">
    <location>
        <begin position="45"/>
        <end position="374"/>
    </location>
</feature>
<keyword evidence="7" id="KW-0032">Aminotransferase</keyword>
<dbReference type="PANTHER" id="PTHR43525">
    <property type="entry name" value="PROTEIN MALY"/>
    <property type="match status" value="1"/>
</dbReference>
<evidence type="ECO:0000313" key="8">
    <source>
        <dbReference type="Proteomes" id="UP001142810"/>
    </source>
</evidence>
<dbReference type="EMBL" id="JAPFRD010000005">
    <property type="protein sequence ID" value="MCW8107489.1"/>
    <property type="molecule type" value="Genomic_DNA"/>
</dbReference>
<dbReference type="Pfam" id="PF00155">
    <property type="entry name" value="Aminotran_1_2"/>
    <property type="match status" value="1"/>
</dbReference>
<dbReference type="InterPro" id="IPR004839">
    <property type="entry name" value="Aminotransferase_I/II_large"/>
</dbReference>
<comment type="caution">
    <text evidence="7">The sequence shown here is derived from an EMBL/GenBank/DDBJ whole genome shotgun (WGS) entry which is preliminary data.</text>
</comment>
<organism evidence="7 8">
    <name type="scientific">Alteromonas aquimaris</name>
    <dbReference type="NCBI Taxonomy" id="2998417"/>
    <lineage>
        <taxon>Bacteria</taxon>
        <taxon>Pseudomonadati</taxon>
        <taxon>Pseudomonadota</taxon>
        <taxon>Gammaproteobacteria</taxon>
        <taxon>Alteromonadales</taxon>
        <taxon>Alteromonadaceae</taxon>
        <taxon>Alteromonas/Salinimonas group</taxon>
        <taxon>Alteromonas</taxon>
    </lineage>
</organism>
<evidence type="ECO:0000256" key="1">
    <source>
        <dbReference type="ARBA" id="ARBA00001933"/>
    </source>
</evidence>
<dbReference type="CDD" id="cd00609">
    <property type="entry name" value="AAT_like"/>
    <property type="match status" value="1"/>
</dbReference>
<comment type="similarity">
    <text evidence="5">Belongs to the class-II pyridoxal-phosphate-dependent aminotransferase family. MalY/PatB cystathionine beta-lyase subfamily.</text>
</comment>
<dbReference type="Gene3D" id="3.40.640.10">
    <property type="entry name" value="Type I PLP-dependent aspartate aminotransferase-like (Major domain)"/>
    <property type="match status" value="1"/>
</dbReference>
<evidence type="ECO:0000313" key="7">
    <source>
        <dbReference type="EMBL" id="MCW8107489.1"/>
    </source>
</evidence>
<keyword evidence="4" id="KW-0456">Lyase</keyword>
<proteinExistence type="inferred from homology"/>
<dbReference type="GO" id="GO:0008483">
    <property type="term" value="F:transaminase activity"/>
    <property type="evidence" value="ECO:0007669"/>
    <property type="project" value="UniProtKB-KW"/>
</dbReference>
<dbReference type="InterPro" id="IPR015422">
    <property type="entry name" value="PyrdxlP-dep_Trfase_small"/>
</dbReference>
<evidence type="ECO:0000259" key="6">
    <source>
        <dbReference type="Pfam" id="PF00155"/>
    </source>
</evidence>
<evidence type="ECO:0000256" key="5">
    <source>
        <dbReference type="ARBA" id="ARBA00037974"/>
    </source>
</evidence>
<evidence type="ECO:0000256" key="4">
    <source>
        <dbReference type="ARBA" id="ARBA00023239"/>
    </source>
</evidence>
<dbReference type="Gene3D" id="3.90.1150.10">
    <property type="entry name" value="Aspartate Aminotransferase, domain 1"/>
    <property type="match status" value="1"/>
</dbReference>
<dbReference type="InterPro" id="IPR015421">
    <property type="entry name" value="PyrdxlP-dep_Trfase_major"/>
</dbReference>
<dbReference type="SUPFAM" id="SSF53383">
    <property type="entry name" value="PLP-dependent transferases"/>
    <property type="match status" value="1"/>
</dbReference>
<comment type="cofactor">
    <cofactor evidence="1">
        <name>pyridoxal 5'-phosphate</name>
        <dbReference type="ChEBI" id="CHEBI:597326"/>
    </cofactor>
</comment>
<accession>A0ABT3P3Y7</accession>
<keyword evidence="3" id="KW-0663">Pyridoxal phosphate</keyword>
<dbReference type="Proteomes" id="UP001142810">
    <property type="component" value="Unassembled WGS sequence"/>
</dbReference>
<dbReference type="InterPro" id="IPR015424">
    <property type="entry name" value="PyrdxlP-dep_Trfase"/>
</dbReference>
<dbReference type="PANTHER" id="PTHR43525:SF1">
    <property type="entry name" value="PROTEIN MALY"/>
    <property type="match status" value="1"/>
</dbReference>
<dbReference type="InterPro" id="IPR051798">
    <property type="entry name" value="Class-II_PLP-Dep_Aminotrans"/>
</dbReference>
<sequence length="376" mass="41726">MFNFDNPPSRANTYSFKWKKYEGKDIIPAWVADMEFECASPILDAAQAEISTGALGYTLPDQYTPAKDAVKRWLADKHDWDVDADWIVWVPGVVPAFNVFCKAFSQPNSKVIVQAPNYPPLLAAPKLNGLARQEVGTILVDGRWTLDFSELETQAADPLCKQLILCNPMNPVGSVLNHAELERIAQICERHDLILCSDEVHCDLILEPDIKHIPAGRLASLKHRSVTLMAASKTFNIAGLGTAFAIIPNKQIRQRFINATMGMLPWVSKIGLVATEAAFTQCDNWHSALLEYLRGNRDLLVEQINAINGLSMVTPQATYLGWIDATGLGEKNVQQWAEQKGVGPSPGTDFNAPDFFRINYGCSRRMLESIVKRLGS</sequence>
<reference evidence="7" key="1">
    <citation type="submission" date="2022-11" db="EMBL/GenBank/DDBJ databases">
        <title>Alteromonas sp. nov., isolated from sea water of the Qingdao.</title>
        <authorList>
            <person name="Wang Q."/>
        </authorList>
    </citation>
    <scope>NUCLEOTIDE SEQUENCE</scope>
    <source>
        <strain evidence="7">ASW11-7</strain>
    </source>
</reference>